<evidence type="ECO:0000256" key="1">
    <source>
        <dbReference type="SAM" id="MobiDB-lite"/>
    </source>
</evidence>
<feature type="region of interest" description="Disordered" evidence="1">
    <location>
        <begin position="662"/>
        <end position="687"/>
    </location>
</feature>
<dbReference type="AlphaFoldDB" id="A0A9P3FJZ7"/>
<keyword evidence="3" id="KW-1185">Reference proteome</keyword>
<dbReference type="GO" id="GO:0000964">
    <property type="term" value="P:mitochondrial RNA 5'-end processing"/>
    <property type="evidence" value="ECO:0007669"/>
    <property type="project" value="TreeGrafter"/>
</dbReference>
<protein>
    <recommendedName>
        <fullName evidence="4">Pet127-domain-containing protein</fullName>
    </recommendedName>
</protein>
<dbReference type="GeneID" id="68296450"/>
<dbReference type="Pfam" id="PF08634">
    <property type="entry name" value="Pet127"/>
    <property type="match status" value="1"/>
</dbReference>
<comment type="caution">
    <text evidence="2">The sequence shown here is derived from an EMBL/GenBank/DDBJ whole genome shotgun (WGS) entry which is preliminary data.</text>
</comment>
<feature type="compositionally biased region" description="Acidic residues" evidence="1">
    <location>
        <begin position="500"/>
        <end position="513"/>
    </location>
</feature>
<evidence type="ECO:0008006" key="4">
    <source>
        <dbReference type="Google" id="ProtNLM"/>
    </source>
</evidence>
<proteinExistence type="predicted"/>
<accession>A0A9P3FJZ7</accession>
<feature type="region of interest" description="Disordered" evidence="1">
    <location>
        <begin position="491"/>
        <end position="531"/>
    </location>
</feature>
<sequence length="710" mass="80181">MVVVGNDSADLQASGASTTPIAGTSLGEAMKAGAAKPRTTHRLRRLTRGSNEVVIDMRRSATIESEVVTRHTDPVENDDEAEEGSQVDVLSVQPSELQVQPLNIPQPPVPYLEYGLDRVLFNPGVYQLQDAASRVYNFDPYLQKIMPVEQFDFNSLKEYKTSSEDTALSAIAKQESARYIGSTSSMTGSLAHFHYLISNWRPLGLDMLSYGYAGGNKPPIAEFTKINKAPSAIFLRWQDGCYAIDADKEFDSGNVLMLLGKSLELLLTLPKDEYEKYRKSDPRMVPEEQRLAPESYQYSTMGDFLMRSQLDAYDPRLPGKGTFDLKTRAVVSVRMASHDHEPMTGYEIYGNHGRWGSYEKEYHDMARATMLKYMLQARMGMMNGIFVAYHNVKRMFGFQYIPISEMDRILHGQPDTCLGDQEFKASLKILNDLLNKATTKYPEQSLRIHFETKPAIGETPAELHMFAEPMSEEEIQKIQDKPKEKIAEFERKIMGKEDVQTADETDSAGEETGEGSSEVSSAGSRQPGDDATALARSRLDYKSTDTPADKPFLNEVQETETSELRPLFYAKVVVQSRVNGSIPTEGRPQNLKASDTWELDYLIRESEVSRHVWALYDDTRARRKAALHFDREEADAADGEGEGKVKETDHFIEFLKDMSRKGGKLREKQDLADAESGQPVVRVDEPLPRHREKIETLEDYLAWMYKREQA</sequence>
<dbReference type="PANTHER" id="PTHR31014">
    <property type="entry name" value="MITOCHONDRIAL TRANSLATION SYSTEM COMPONENT PET127-RELATED"/>
    <property type="match status" value="1"/>
</dbReference>
<name>A0A9P3FJZ7_9PEZI</name>
<evidence type="ECO:0000313" key="3">
    <source>
        <dbReference type="Proteomes" id="UP000825890"/>
    </source>
</evidence>
<dbReference type="RefSeq" id="XP_044662279.1">
    <property type="nucleotide sequence ID" value="XM_044806344.1"/>
</dbReference>
<reference evidence="2 3" key="1">
    <citation type="submission" date="2021-01" db="EMBL/GenBank/DDBJ databases">
        <title>Cercospora kikuchii MAFF 305040 whole genome shotgun sequence.</title>
        <authorList>
            <person name="Kashiwa T."/>
            <person name="Suzuki T."/>
        </authorList>
    </citation>
    <scope>NUCLEOTIDE SEQUENCE [LARGE SCALE GENOMIC DNA]</scope>
    <source>
        <strain evidence="2 3">MAFF 305040</strain>
    </source>
</reference>
<dbReference type="InterPro" id="IPR013943">
    <property type="entry name" value="Pet127"/>
</dbReference>
<dbReference type="GO" id="GO:0005740">
    <property type="term" value="C:mitochondrial envelope"/>
    <property type="evidence" value="ECO:0007669"/>
    <property type="project" value="TreeGrafter"/>
</dbReference>
<feature type="compositionally biased region" description="Low complexity" evidence="1">
    <location>
        <begin position="514"/>
        <end position="524"/>
    </location>
</feature>
<organism evidence="2 3">
    <name type="scientific">Cercospora kikuchii</name>
    <dbReference type="NCBI Taxonomy" id="84275"/>
    <lineage>
        <taxon>Eukaryota</taxon>
        <taxon>Fungi</taxon>
        <taxon>Dikarya</taxon>
        <taxon>Ascomycota</taxon>
        <taxon>Pezizomycotina</taxon>
        <taxon>Dothideomycetes</taxon>
        <taxon>Dothideomycetidae</taxon>
        <taxon>Mycosphaerellales</taxon>
        <taxon>Mycosphaerellaceae</taxon>
        <taxon>Cercospora</taxon>
    </lineage>
</organism>
<feature type="compositionally biased region" description="Basic and acidic residues" evidence="1">
    <location>
        <begin position="662"/>
        <end position="671"/>
    </location>
</feature>
<dbReference type="PANTHER" id="PTHR31014:SF0">
    <property type="entry name" value="MITOCHONDRIAL TRANSLATION SYSTEM COMPONENT PET127-RELATED"/>
    <property type="match status" value="1"/>
</dbReference>
<gene>
    <name evidence="2" type="ORF">CKM354_001087500</name>
</gene>
<evidence type="ECO:0000313" key="2">
    <source>
        <dbReference type="EMBL" id="GIZ47792.1"/>
    </source>
</evidence>
<dbReference type="Proteomes" id="UP000825890">
    <property type="component" value="Unassembled WGS sequence"/>
</dbReference>
<dbReference type="OrthoDB" id="10249045at2759"/>
<dbReference type="EMBL" id="BOLY01000007">
    <property type="protein sequence ID" value="GIZ47792.1"/>
    <property type="molecule type" value="Genomic_DNA"/>
</dbReference>